<dbReference type="Pfam" id="PF00001">
    <property type="entry name" value="7tm_1"/>
    <property type="match status" value="2"/>
</dbReference>
<keyword evidence="10" id="KW-1015">Disulfide bond</keyword>
<evidence type="ECO:0000256" key="4">
    <source>
        <dbReference type="ARBA" id="ARBA00022692"/>
    </source>
</evidence>
<keyword evidence="9" id="KW-0564">Palmitate</keyword>
<dbReference type="InterPro" id="IPR001671">
    <property type="entry name" value="Melcrt_ACTH_rcpt"/>
</dbReference>
<dbReference type="SUPFAM" id="SSF81321">
    <property type="entry name" value="Family A G protein-coupled receptor-like"/>
    <property type="match status" value="1"/>
</dbReference>
<evidence type="ECO:0000256" key="8">
    <source>
        <dbReference type="ARBA" id="ARBA00023136"/>
    </source>
</evidence>
<evidence type="ECO:0000256" key="18">
    <source>
        <dbReference type="RuleBase" id="RU000688"/>
    </source>
</evidence>
<evidence type="ECO:0000256" key="17">
    <source>
        <dbReference type="ARBA" id="ARBA00065360"/>
    </source>
</evidence>
<keyword evidence="13" id="KW-0449">Lipoprotein</keyword>
<keyword evidence="5" id="KW-0832">Ubl conjugation</keyword>
<dbReference type="PROSITE" id="PS00237">
    <property type="entry name" value="G_PROTEIN_RECEP_F1_1"/>
    <property type="match status" value="1"/>
</dbReference>
<evidence type="ECO:0000256" key="10">
    <source>
        <dbReference type="ARBA" id="ARBA00023157"/>
    </source>
</evidence>
<comment type="subcellular location">
    <subcellularLocation>
        <location evidence="1">Cell membrane</location>
        <topology evidence="1">Multi-pass membrane protein</topology>
    </subcellularLocation>
</comment>
<comment type="subunit">
    <text evidence="17">Homodimer. Interacts with corticotropin (ACTH). Interacts with MRAP; this interaction targets MC2R to the plasma membrane. Interacts with MRAP2; competing with MRAP for binding to MC2R and impairing the binding of corticotropin (ACTH).</text>
</comment>
<reference evidence="21" key="1">
    <citation type="journal article" date="2016" name="Gen. Comp. Endocrinol.">
        <title>Characterization of melanocortin receptors from stingray Dasyatis akajei, a cartilaginous fish.</title>
        <authorList>
            <person name="Takahashi A."/>
            <person name="Davis P."/>
            <person name="Reinick C."/>
            <person name="Mizusawa K."/>
            <person name="Sakamoto T."/>
            <person name="Dores R.M."/>
        </authorList>
    </citation>
    <scope>NUCLEOTIDE SEQUENCE</scope>
    <source>
        <tissue evidence="21">Hypothalamus</tissue>
    </source>
</reference>
<dbReference type="PROSITE" id="PS50262">
    <property type="entry name" value="G_PROTEIN_RECEP_F1_2"/>
    <property type="match status" value="1"/>
</dbReference>
<evidence type="ECO:0000259" key="20">
    <source>
        <dbReference type="PROSITE" id="PS50262"/>
    </source>
</evidence>
<name>A0A169T0Y7_HEMAK</name>
<feature type="transmembrane region" description="Helical" evidence="19">
    <location>
        <begin position="97"/>
        <end position="119"/>
    </location>
</feature>
<feature type="transmembrane region" description="Helical" evidence="19">
    <location>
        <begin position="214"/>
        <end position="240"/>
    </location>
</feature>
<dbReference type="InterPro" id="IPR001168">
    <property type="entry name" value="ACTH_rcpt"/>
</dbReference>
<protein>
    <recommendedName>
        <fullName evidence="2">Adrenocorticotropic hormone receptor</fullName>
    </recommendedName>
    <alternativeName>
        <fullName evidence="15">Adrenocorticotropin receptor</fullName>
    </alternativeName>
    <alternativeName>
        <fullName evidence="14">Melanocortin receptor 2</fullName>
    </alternativeName>
</protein>
<evidence type="ECO:0000256" key="9">
    <source>
        <dbReference type="ARBA" id="ARBA00023139"/>
    </source>
</evidence>
<evidence type="ECO:0000256" key="14">
    <source>
        <dbReference type="ARBA" id="ARBA00031493"/>
    </source>
</evidence>
<organism evidence="21">
    <name type="scientific">Hemitrygon akajei</name>
    <name type="common">Red stingray</name>
    <name type="synonym">Dasyatis akajei</name>
    <dbReference type="NCBI Taxonomy" id="2704970"/>
    <lineage>
        <taxon>Eukaryota</taxon>
        <taxon>Metazoa</taxon>
        <taxon>Chordata</taxon>
        <taxon>Craniata</taxon>
        <taxon>Vertebrata</taxon>
        <taxon>Chondrichthyes</taxon>
        <taxon>Elasmobranchii</taxon>
        <taxon>Batoidea</taxon>
        <taxon>Myliobatiformes</taxon>
        <taxon>Dasyatidae</taxon>
        <taxon>Hemitrygon</taxon>
    </lineage>
</organism>
<dbReference type="AlphaFoldDB" id="A0A169T0Y7"/>
<dbReference type="PRINTS" id="PR00237">
    <property type="entry name" value="GPCRRHODOPSN"/>
</dbReference>
<evidence type="ECO:0000256" key="5">
    <source>
        <dbReference type="ARBA" id="ARBA00022843"/>
    </source>
</evidence>
<keyword evidence="3" id="KW-1003">Cell membrane</keyword>
<evidence type="ECO:0000256" key="13">
    <source>
        <dbReference type="ARBA" id="ARBA00023288"/>
    </source>
</evidence>
<evidence type="ECO:0000256" key="6">
    <source>
        <dbReference type="ARBA" id="ARBA00022989"/>
    </source>
</evidence>
<evidence type="ECO:0000256" key="15">
    <source>
        <dbReference type="ARBA" id="ARBA00031897"/>
    </source>
</evidence>
<dbReference type="GO" id="GO:0004978">
    <property type="term" value="F:corticotropin receptor activity"/>
    <property type="evidence" value="ECO:0007669"/>
    <property type="project" value="InterPro"/>
</dbReference>
<proteinExistence type="evidence at transcript level"/>
<evidence type="ECO:0000256" key="2">
    <source>
        <dbReference type="ARBA" id="ARBA00017113"/>
    </source>
</evidence>
<keyword evidence="18 21" id="KW-0675">Receptor</keyword>
<feature type="transmembrane region" description="Helical" evidence="19">
    <location>
        <begin position="145"/>
        <end position="166"/>
    </location>
</feature>
<sequence length="355" mass="40345">MPDMMIPGYGTLLDSNGILPMPPDATISPHSHPTISPWLPYGTEVVIDTINQTNMNATEECSQIEIPTEVYLILGLVSLLENLLVVIAVLKNKKLHFPMYFFICSLAVSDILLCLSKAWEAFTISLVNNHEDLFTQTFLLSLDNVFDTLICISFLASIFNLAAITTDRYISIFHCLRYHNIMTGKRVAFAIAGIWVFCTATGILMINFHNSQGIISFYIIFFLLSVVLIVSLYIYMFLLAQMHARKIRILPGHTAHQGINFKGAFTVTVLLGVFIFCWAPLSLHFILFLLCPSDPYCACFMSLFQIDLIFIMCHSIIDPLIYAFRDPELSNTFKKMMFCHKKQWYFHASPSFLNI</sequence>
<keyword evidence="7 18" id="KW-0297">G-protein coupled receptor</keyword>
<evidence type="ECO:0000256" key="11">
    <source>
        <dbReference type="ARBA" id="ARBA00023180"/>
    </source>
</evidence>
<feature type="transmembrane region" description="Helical" evidence="19">
    <location>
        <begin position="261"/>
        <end position="290"/>
    </location>
</feature>
<dbReference type="SMART" id="SM01381">
    <property type="entry name" value="7TM_GPCR_Srsx"/>
    <property type="match status" value="1"/>
</dbReference>
<comment type="function">
    <text evidence="16">Hormone receptor primarily expressed in adrenal cortex that plays a key role in regulating adrenocortical function. Upon corticotropin (ACTH) binding, facilitates the release of adrenal glucocorticoids, including cortisol and corticosterone. In addition, MC2R is required for fetal and neonatal adrenal gland development. Mechanistically, activates adenylate cyclase (cAMP), the MAPK cascade as well as the cAMP-dependent protein kinase A pathway leading to steroidogenic factor 1/NR5A1-mediated transcriptional activation.</text>
</comment>
<keyword evidence="12 18" id="KW-0807">Transducer</keyword>
<keyword evidence="11" id="KW-0325">Glycoprotein</keyword>
<evidence type="ECO:0000313" key="21">
    <source>
        <dbReference type="EMBL" id="BAU98231.1"/>
    </source>
</evidence>
<comment type="similarity">
    <text evidence="18">Belongs to the G-protein coupled receptor 1 family.</text>
</comment>
<feature type="transmembrane region" description="Helical" evidence="19">
    <location>
        <begin position="302"/>
        <end position="324"/>
    </location>
</feature>
<dbReference type="GO" id="GO:0005886">
    <property type="term" value="C:plasma membrane"/>
    <property type="evidence" value="ECO:0007669"/>
    <property type="project" value="UniProtKB-SubCell"/>
</dbReference>
<dbReference type="Gene3D" id="1.20.1070.10">
    <property type="entry name" value="Rhodopsin 7-helix transmembrane proteins"/>
    <property type="match status" value="1"/>
</dbReference>
<evidence type="ECO:0000256" key="3">
    <source>
        <dbReference type="ARBA" id="ARBA00022475"/>
    </source>
</evidence>
<feature type="domain" description="G-protein coupled receptors family 1 profile" evidence="20">
    <location>
        <begin position="81"/>
        <end position="322"/>
    </location>
</feature>
<keyword evidence="8 19" id="KW-0472">Membrane</keyword>
<evidence type="ECO:0000256" key="1">
    <source>
        <dbReference type="ARBA" id="ARBA00004651"/>
    </source>
</evidence>
<dbReference type="PRINTS" id="PR00520">
    <property type="entry name" value="ACTROPHINR"/>
</dbReference>
<evidence type="ECO:0000256" key="16">
    <source>
        <dbReference type="ARBA" id="ARBA00058340"/>
    </source>
</evidence>
<dbReference type="PRINTS" id="PR00534">
    <property type="entry name" value="MCRFAMILY"/>
</dbReference>
<accession>A0A169T0Y7</accession>
<dbReference type="PANTHER" id="PTHR22750">
    <property type="entry name" value="G-PROTEIN COUPLED RECEPTOR"/>
    <property type="match status" value="1"/>
</dbReference>
<dbReference type="EMBL" id="LC108747">
    <property type="protein sequence ID" value="BAU98231.1"/>
    <property type="molecule type" value="mRNA"/>
</dbReference>
<evidence type="ECO:0000256" key="19">
    <source>
        <dbReference type="SAM" id="Phobius"/>
    </source>
</evidence>
<keyword evidence="4 18" id="KW-0812">Transmembrane</keyword>
<dbReference type="InterPro" id="IPR017452">
    <property type="entry name" value="GPCR_Rhodpsn_7TM"/>
</dbReference>
<evidence type="ECO:0000256" key="7">
    <source>
        <dbReference type="ARBA" id="ARBA00023040"/>
    </source>
</evidence>
<feature type="transmembrane region" description="Helical" evidence="19">
    <location>
        <begin position="70"/>
        <end position="90"/>
    </location>
</feature>
<feature type="transmembrane region" description="Helical" evidence="19">
    <location>
        <begin position="187"/>
        <end position="208"/>
    </location>
</feature>
<gene>
    <name evidence="21" type="primary">mc2r</name>
</gene>
<dbReference type="InterPro" id="IPR000276">
    <property type="entry name" value="GPCR_Rhodpsn"/>
</dbReference>
<evidence type="ECO:0000256" key="12">
    <source>
        <dbReference type="ARBA" id="ARBA00023224"/>
    </source>
</evidence>
<keyword evidence="6 19" id="KW-1133">Transmembrane helix</keyword>